<keyword evidence="3 4" id="KW-0732">Signal</keyword>
<dbReference type="InterPro" id="IPR028082">
    <property type="entry name" value="Peripla_BP_I"/>
</dbReference>
<feature type="domain" description="Periplasmic binding protein" evidence="5">
    <location>
        <begin position="38"/>
        <end position="296"/>
    </location>
</feature>
<feature type="signal peptide" evidence="4">
    <location>
        <begin position="1"/>
        <end position="25"/>
    </location>
</feature>
<gene>
    <name evidence="6" type="ORF">E3J95_02885</name>
</gene>
<evidence type="ECO:0000313" key="6">
    <source>
        <dbReference type="EMBL" id="TES86068.1"/>
    </source>
</evidence>
<evidence type="ECO:0000256" key="3">
    <source>
        <dbReference type="ARBA" id="ARBA00022729"/>
    </source>
</evidence>
<evidence type="ECO:0000256" key="1">
    <source>
        <dbReference type="ARBA" id="ARBA00004196"/>
    </source>
</evidence>
<accession>A0A523QKA2</accession>
<dbReference type="EMBL" id="SOKU01000136">
    <property type="protein sequence ID" value="TES86068.1"/>
    <property type="molecule type" value="Genomic_DNA"/>
</dbReference>
<comment type="similarity">
    <text evidence="2">Belongs to the bacterial solute-binding protein 2 family.</text>
</comment>
<evidence type="ECO:0000256" key="2">
    <source>
        <dbReference type="ARBA" id="ARBA00007639"/>
    </source>
</evidence>
<sequence>MCKRFLLVMTGVVLVSLLLCPVGGAAKKDPYGPPPWKIGFSNISLVNTWRTQLQMEVSVEARKHKDVIANLYVTNAENRVEKQISDIEDLVVKGIDLLLITPASPTALNSTIKRVYEQGIAVVIFSETATTEKYTARVHRDDVGYGRVMAEWLVEQLNGEGKILVLRGIPGNSCDIGRWKGGEEVFKKYPGIKILASDYGDWAYDKGKRISEEMLAAHPHVDGVWSSGAAMSQGCFEAILEAKRPIIPISGEDNNGFMKMWVKYMDKGFSSIAPCYPTYMGQIAVQVALKILKGEEYPDTTWVTPEPITNEEIANYVRPDLPDSYWALTHLPKKVVDAYYKEGDMSYLFGF</sequence>
<dbReference type="PANTHER" id="PTHR46847:SF3">
    <property type="entry name" value="GALACTOFURANOSE-BINDING PROTEIN YTFQ"/>
    <property type="match status" value="1"/>
</dbReference>
<dbReference type="SUPFAM" id="SSF53822">
    <property type="entry name" value="Periplasmic binding protein-like I"/>
    <property type="match status" value="1"/>
</dbReference>
<dbReference type="InterPro" id="IPR025997">
    <property type="entry name" value="SBP_2_dom"/>
</dbReference>
<name>A0A523QKA2_UNCAE</name>
<dbReference type="AlphaFoldDB" id="A0A523QKA2"/>
<organism evidence="6 7">
    <name type="scientific">Aerophobetes bacterium</name>
    <dbReference type="NCBI Taxonomy" id="2030807"/>
    <lineage>
        <taxon>Bacteria</taxon>
        <taxon>Candidatus Aerophobota</taxon>
    </lineage>
</organism>
<dbReference type="PANTHER" id="PTHR46847">
    <property type="entry name" value="D-ALLOSE-BINDING PERIPLASMIC PROTEIN-RELATED"/>
    <property type="match status" value="1"/>
</dbReference>
<dbReference type="CDD" id="cd19996">
    <property type="entry name" value="PBP1_ABC_sugar_binding-like"/>
    <property type="match status" value="1"/>
</dbReference>
<reference evidence="6 7" key="1">
    <citation type="submission" date="2019-03" db="EMBL/GenBank/DDBJ databases">
        <title>Metabolic potential of uncultured bacteria and archaea associated with petroleum seepage in deep-sea sediments.</title>
        <authorList>
            <person name="Dong X."/>
            <person name="Hubert C."/>
        </authorList>
    </citation>
    <scope>NUCLEOTIDE SEQUENCE [LARGE SCALE GENOMIC DNA]</scope>
    <source>
        <strain evidence="6">E44_bin92</strain>
    </source>
</reference>
<dbReference type="Gene3D" id="3.40.50.2300">
    <property type="match status" value="2"/>
</dbReference>
<comment type="subcellular location">
    <subcellularLocation>
        <location evidence="1">Cell envelope</location>
    </subcellularLocation>
</comment>
<feature type="chain" id="PRO_5022164891" evidence="4">
    <location>
        <begin position="26"/>
        <end position="351"/>
    </location>
</feature>
<dbReference type="GO" id="GO:0030313">
    <property type="term" value="C:cell envelope"/>
    <property type="evidence" value="ECO:0007669"/>
    <property type="project" value="UniProtKB-SubCell"/>
</dbReference>
<dbReference type="GO" id="GO:0030246">
    <property type="term" value="F:carbohydrate binding"/>
    <property type="evidence" value="ECO:0007669"/>
    <property type="project" value="UniProtKB-ARBA"/>
</dbReference>
<evidence type="ECO:0000259" key="5">
    <source>
        <dbReference type="Pfam" id="PF13407"/>
    </source>
</evidence>
<dbReference type="Proteomes" id="UP000320781">
    <property type="component" value="Unassembled WGS sequence"/>
</dbReference>
<evidence type="ECO:0000313" key="7">
    <source>
        <dbReference type="Proteomes" id="UP000320781"/>
    </source>
</evidence>
<comment type="caution">
    <text evidence="6">The sequence shown here is derived from an EMBL/GenBank/DDBJ whole genome shotgun (WGS) entry which is preliminary data.</text>
</comment>
<dbReference type="Pfam" id="PF13407">
    <property type="entry name" value="Peripla_BP_4"/>
    <property type="match status" value="1"/>
</dbReference>
<evidence type="ECO:0000256" key="4">
    <source>
        <dbReference type="SAM" id="SignalP"/>
    </source>
</evidence>
<protein>
    <submittedName>
        <fullName evidence="6">Ribose ABC transporter</fullName>
    </submittedName>
</protein>
<proteinExistence type="inferred from homology"/>